<reference evidence="1" key="1">
    <citation type="submission" date="2021-05" db="EMBL/GenBank/DDBJ databases">
        <authorList>
            <person name="Alioto T."/>
            <person name="Alioto T."/>
            <person name="Gomez Garrido J."/>
        </authorList>
    </citation>
    <scope>NUCLEOTIDE SEQUENCE</scope>
</reference>
<name>A0A8D8Q072_9HEMI</name>
<sequence>MTQGSTLSSQRTTAARHRHAAFSTFNLPVVQMKKNKHLALFTNSKILLWTKIPPLTSTLRLLETLFQLWNGLKMEFLWCRANDSSLLVMELRSVSTLPKPYRWTRANTHVPWRTSWEKRPLAEK</sequence>
<organism evidence="1">
    <name type="scientific">Cacopsylla melanoneura</name>
    <dbReference type="NCBI Taxonomy" id="428564"/>
    <lineage>
        <taxon>Eukaryota</taxon>
        <taxon>Metazoa</taxon>
        <taxon>Ecdysozoa</taxon>
        <taxon>Arthropoda</taxon>
        <taxon>Hexapoda</taxon>
        <taxon>Insecta</taxon>
        <taxon>Pterygota</taxon>
        <taxon>Neoptera</taxon>
        <taxon>Paraneoptera</taxon>
        <taxon>Hemiptera</taxon>
        <taxon>Sternorrhyncha</taxon>
        <taxon>Psylloidea</taxon>
        <taxon>Psyllidae</taxon>
        <taxon>Psyllinae</taxon>
        <taxon>Cacopsylla</taxon>
    </lineage>
</organism>
<dbReference type="EMBL" id="HBUF01050619">
    <property type="protein sequence ID" value="CAG6621637.1"/>
    <property type="molecule type" value="Transcribed_RNA"/>
</dbReference>
<dbReference type="EMBL" id="HBUF01050618">
    <property type="protein sequence ID" value="CAG6621633.1"/>
    <property type="molecule type" value="Transcribed_RNA"/>
</dbReference>
<evidence type="ECO:0000313" key="1">
    <source>
        <dbReference type="EMBL" id="CAG6621637.1"/>
    </source>
</evidence>
<dbReference type="AlphaFoldDB" id="A0A8D8Q072"/>
<accession>A0A8D8Q072</accession>
<proteinExistence type="predicted"/>
<protein>
    <submittedName>
        <fullName evidence="1">Uncharacterized protein</fullName>
    </submittedName>
</protein>